<dbReference type="Pfam" id="PF09851">
    <property type="entry name" value="SHOCT"/>
    <property type="match status" value="1"/>
</dbReference>
<evidence type="ECO:0000313" key="2">
    <source>
        <dbReference type="EMBL" id="MBD8046751.1"/>
    </source>
</evidence>
<comment type="caution">
    <text evidence="2">The sequence shown here is derived from an EMBL/GenBank/DDBJ whole genome shotgun (WGS) entry which is preliminary data.</text>
</comment>
<evidence type="ECO:0000259" key="1">
    <source>
        <dbReference type="Pfam" id="PF09851"/>
    </source>
</evidence>
<feature type="domain" description="SHOCT" evidence="1">
    <location>
        <begin position="28"/>
        <end position="54"/>
    </location>
</feature>
<accession>A0ABR8YRZ6</accession>
<reference evidence="2 3" key="1">
    <citation type="submission" date="2020-08" db="EMBL/GenBank/DDBJ databases">
        <title>A Genomic Blueprint of the Chicken Gut Microbiome.</title>
        <authorList>
            <person name="Gilroy R."/>
            <person name="Ravi A."/>
            <person name="Getino M."/>
            <person name="Pursley I."/>
            <person name="Horton D.L."/>
            <person name="Alikhan N.-F."/>
            <person name="Baker D."/>
            <person name="Gharbi K."/>
            <person name="Hall N."/>
            <person name="Watson M."/>
            <person name="Adriaenssens E.M."/>
            <person name="Foster-Nyarko E."/>
            <person name="Jarju S."/>
            <person name="Secka A."/>
            <person name="Antonio M."/>
            <person name="Oren A."/>
            <person name="Chaudhuri R."/>
            <person name="La Ragione R.M."/>
            <person name="Hildebrand F."/>
            <person name="Pallen M.J."/>
        </authorList>
    </citation>
    <scope>NUCLEOTIDE SEQUENCE [LARGE SCALE GENOMIC DNA]</scope>
    <source>
        <strain evidence="2 3">N37</strain>
    </source>
</reference>
<dbReference type="Proteomes" id="UP000627166">
    <property type="component" value="Unassembled WGS sequence"/>
</dbReference>
<gene>
    <name evidence="2" type="ORF">H9637_06790</name>
</gene>
<protein>
    <submittedName>
        <fullName evidence="2">SHOCT domain-containing protein</fullName>
    </submittedName>
</protein>
<keyword evidence="3" id="KW-1185">Reference proteome</keyword>
<dbReference type="InterPro" id="IPR018649">
    <property type="entry name" value="SHOCT"/>
</dbReference>
<name>A0ABR8YRZ6_9CLOT</name>
<proteinExistence type="predicted"/>
<dbReference type="EMBL" id="JACSQB010000048">
    <property type="protein sequence ID" value="MBD8046751.1"/>
    <property type="molecule type" value="Genomic_DNA"/>
</dbReference>
<sequence>MLLLNFRNEEKVDEVNLCSSSNEDIPGQIKKLSELREQGILTEEEFNNKKTELLARI</sequence>
<organism evidence="2 3">
    <name type="scientific">Clostridium faecium</name>
    <dbReference type="NCBI Taxonomy" id="2762223"/>
    <lineage>
        <taxon>Bacteria</taxon>
        <taxon>Bacillati</taxon>
        <taxon>Bacillota</taxon>
        <taxon>Clostridia</taxon>
        <taxon>Eubacteriales</taxon>
        <taxon>Clostridiaceae</taxon>
        <taxon>Clostridium</taxon>
    </lineage>
</organism>
<evidence type="ECO:0000313" key="3">
    <source>
        <dbReference type="Proteomes" id="UP000627166"/>
    </source>
</evidence>